<sequence>MAVRQCWCGDEVVSDLWFWISGCRCGWVWLDLCFGTVVANWSLSLSLAMQCDVVDGCGASWLVGDCGCGSVAVVVLVMLCGAV</sequence>
<evidence type="ECO:0000313" key="2">
    <source>
        <dbReference type="Proteomes" id="UP000594638"/>
    </source>
</evidence>
<evidence type="ECO:0000313" key="1">
    <source>
        <dbReference type="EMBL" id="CAA3028487.1"/>
    </source>
</evidence>
<proteinExistence type="predicted"/>
<dbReference type="Gramene" id="OE9A117937T1">
    <property type="protein sequence ID" value="OE9A117937C1"/>
    <property type="gene ID" value="OE9A117937"/>
</dbReference>
<protein>
    <submittedName>
        <fullName evidence="1">Uncharacterized protein</fullName>
    </submittedName>
</protein>
<name>A0A8S0VAN8_OLEEU</name>
<accession>A0A8S0VAN8</accession>
<comment type="caution">
    <text evidence="1">The sequence shown here is derived from an EMBL/GenBank/DDBJ whole genome shotgun (WGS) entry which is preliminary data.</text>
</comment>
<dbReference type="AlphaFoldDB" id="A0A8S0VAN8"/>
<dbReference type="EMBL" id="CACTIH010009256">
    <property type="protein sequence ID" value="CAA3028487.1"/>
    <property type="molecule type" value="Genomic_DNA"/>
</dbReference>
<dbReference type="Proteomes" id="UP000594638">
    <property type="component" value="Unassembled WGS sequence"/>
</dbReference>
<reference evidence="1 2" key="1">
    <citation type="submission" date="2019-12" db="EMBL/GenBank/DDBJ databases">
        <authorList>
            <person name="Alioto T."/>
            <person name="Alioto T."/>
            <person name="Gomez Garrido J."/>
        </authorList>
    </citation>
    <scope>NUCLEOTIDE SEQUENCE [LARGE SCALE GENOMIC DNA]</scope>
</reference>
<organism evidence="1 2">
    <name type="scientific">Olea europaea subsp. europaea</name>
    <dbReference type="NCBI Taxonomy" id="158383"/>
    <lineage>
        <taxon>Eukaryota</taxon>
        <taxon>Viridiplantae</taxon>
        <taxon>Streptophyta</taxon>
        <taxon>Embryophyta</taxon>
        <taxon>Tracheophyta</taxon>
        <taxon>Spermatophyta</taxon>
        <taxon>Magnoliopsida</taxon>
        <taxon>eudicotyledons</taxon>
        <taxon>Gunneridae</taxon>
        <taxon>Pentapetalae</taxon>
        <taxon>asterids</taxon>
        <taxon>lamiids</taxon>
        <taxon>Lamiales</taxon>
        <taxon>Oleaceae</taxon>
        <taxon>Oleeae</taxon>
        <taxon>Olea</taxon>
    </lineage>
</organism>
<gene>
    <name evidence="1" type="ORF">OLEA9_A117937</name>
</gene>
<keyword evidence="2" id="KW-1185">Reference proteome</keyword>